<organism evidence="2">
    <name type="scientific">marine metagenome</name>
    <dbReference type="NCBI Taxonomy" id="408172"/>
    <lineage>
        <taxon>unclassified sequences</taxon>
        <taxon>metagenomes</taxon>
        <taxon>ecological metagenomes</taxon>
    </lineage>
</organism>
<dbReference type="InterPro" id="IPR029052">
    <property type="entry name" value="Metallo-depent_PP-like"/>
</dbReference>
<evidence type="ECO:0000313" key="2">
    <source>
        <dbReference type="EMBL" id="SVC40910.1"/>
    </source>
</evidence>
<proteinExistence type="predicted"/>
<dbReference type="GO" id="GO:0016787">
    <property type="term" value="F:hydrolase activity"/>
    <property type="evidence" value="ECO:0007669"/>
    <property type="project" value="InterPro"/>
</dbReference>
<dbReference type="AlphaFoldDB" id="A0A382LWB5"/>
<dbReference type="Gene3D" id="3.60.21.10">
    <property type="match status" value="1"/>
</dbReference>
<dbReference type="InterPro" id="IPR004843">
    <property type="entry name" value="Calcineurin-like_PHP"/>
</dbReference>
<name>A0A382LWB5_9ZZZZ</name>
<dbReference type="InterPro" id="IPR051918">
    <property type="entry name" value="STPP_CPPED1"/>
</dbReference>
<feature type="non-terminal residue" evidence="2">
    <location>
        <position position="332"/>
    </location>
</feature>
<dbReference type="SUPFAM" id="SSF56300">
    <property type="entry name" value="Metallo-dependent phosphatases"/>
    <property type="match status" value="1"/>
</dbReference>
<protein>
    <recommendedName>
        <fullName evidence="1">Calcineurin-like phosphoesterase domain-containing protein</fullName>
    </recommendedName>
</protein>
<accession>A0A382LWB5</accession>
<gene>
    <name evidence="2" type="ORF">METZ01_LOCUS293764</name>
</gene>
<sequence length="332" mass="38166">MKLSLALFVLLAPLCQLLVAEDPLPAKGQDLNSSKSFTIAVLPDTQFYCDTRLKLSKKWGNGDLRRYFFEQTRWVRDNQKRLNVVFLVHEGDIVQADAHEEWAIAKEAMSILDGKVPYCMCLGNHDMGFKKSNNKYGGDIAVNRTTHFNKYFPREKFAKRKEFGGTFDPERHDNSWYHFDAAGMNFLIVSLECKPRDEVLEWANKVVAGHPNHRVIVLTHAYMRANGKRFDKLGYKIKGNAGEEMWRKLVSKHKNVFMVLCGHSSGEAVLTSKGDHGNQVHQVLSDYQNLHNGGESWLRYMVFEPNENKIKVYTYNPALKKFRDGPSSRFDL</sequence>
<dbReference type="PANTHER" id="PTHR43143">
    <property type="entry name" value="METALLOPHOSPHOESTERASE, CALCINEURIN SUPERFAMILY"/>
    <property type="match status" value="1"/>
</dbReference>
<evidence type="ECO:0000259" key="1">
    <source>
        <dbReference type="Pfam" id="PF00149"/>
    </source>
</evidence>
<feature type="domain" description="Calcineurin-like phosphoesterase" evidence="1">
    <location>
        <begin position="39"/>
        <end position="264"/>
    </location>
</feature>
<dbReference type="PANTHER" id="PTHR43143:SF5">
    <property type="entry name" value="SECRETED PROTEIN"/>
    <property type="match status" value="1"/>
</dbReference>
<dbReference type="EMBL" id="UINC01089645">
    <property type="protein sequence ID" value="SVC40910.1"/>
    <property type="molecule type" value="Genomic_DNA"/>
</dbReference>
<reference evidence="2" key="1">
    <citation type="submission" date="2018-05" db="EMBL/GenBank/DDBJ databases">
        <authorList>
            <person name="Lanie J.A."/>
            <person name="Ng W.-L."/>
            <person name="Kazmierczak K.M."/>
            <person name="Andrzejewski T.M."/>
            <person name="Davidsen T.M."/>
            <person name="Wayne K.J."/>
            <person name="Tettelin H."/>
            <person name="Glass J.I."/>
            <person name="Rusch D."/>
            <person name="Podicherti R."/>
            <person name="Tsui H.-C.T."/>
            <person name="Winkler M.E."/>
        </authorList>
    </citation>
    <scope>NUCLEOTIDE SEQUENCE</scope>
</reference>
<dbReference type="Pfam" id="PF00149">
    <property type="entry name" value="Metallophos"/>
    <property type="match status" value="1"/>
</dbReference>